<dbReference type="PANTHER" id="PTHR15138:SF14">
    <property type="entry name" value="TRANSCRIPTION INITIATION FACTOR TFIID SUBUNIT 4"/>
    <property type="match status" value="1"/>
</dbReference>
<proteinExistence type="inferred from homology"/>
<evidence type="ECO:0000313" key="9">
    <source>
        <dbReference type="Proteomes" id="UP001396334"/>
    </source>
</evidence>
<dbReference type="PANTHER" id="PTHR15138">
    <property type="entry name" value="TRANSCRIPTION INITIATION FACTOR TFIID SUBUNIT 4"/>
    <property type="match status" value="1"/>
</dbReference>
<feature type="compositionally biased region" description="Polar residues" evidence="6">
    <location>
        <begin position="172"/>
        <end position="191"/>
    </location>
</feature>
<feature type="compositionally biased region" description="Basic and acidic residues" evidence="6">
    <location>
        <begin position="772"/>
        <end position="790"/>
    </location>
</feature>
<dbReference type="EMBL" id="JBBPBN010000015">
    <property type="protein sequence ID" value="KAK9023829.1"/>
    <property type="molecule type" value="Genomic_DNA"/>
</dbReference>
<protein>
    <recommendedName>
        <fullName evidence="7">RST domain-containing protein</fullName>
    </recommendedName>
</protein>
<feature type="compositionally biased region" description="Polar residues" evidence="6">
    <location>
        <begin position="270"/>
        <end position="284"/>
    </location>
</feature>
<dbReference type="PROSITE" id="PS51879">
    <property type="entry name" value="RST"/>
    <property type="match status" value="1"/>
</dbReference>
<accession>A0ABR2SFR7</accession>
<feature type="compositionally biased region" description="Low complexity" evidence="6">
    <location>
        <begin position="37"/>
        <end position="55"/>
    </location>
</feature>
<feature type="domain" description="RST" evidence="7">
    <location>
        <begin position="199"/>
        <end position="270"/>
    </location>
</feature>
<feature type="compositionally biased region" description="Low complexity" evidence="6">
    <location>
        <begin position="78"/>
        <end position="102"/>
    </location>
</feature>
<keyword evidence="3" id="KW-0805">Transcription regulation</keyword>
<dbReference type="InterPro" id="IPR002401">
    <property type="entry name" value="Cyt_P450_E_grp-I"/>
</dbReference>
<feature type="region of interest" description="Disordered" evidence="6">
    <location>
        <begin position="635"/>
        <end position="655"/>
    </location>
</feature>
<feature type="compositionally biased region" description="Basic and acidic residues" evidence="6">
    <location>
        <begin position="855"/>
        <end position="866"/>
    </location>
</feature>
<dbReference type="PROSITE" id="PS00086">
    <property type="entry name" value="CYTOCHROME_P450"/>
    <property type="match status" value="1"/>
</dbReference>
<dbReference type="PRINTS" id="PR00463">
    <property type="entry name" value="EP450I"/>
</dbReference>
<evidence type="ECO:0000256" key="1">
    <source>
        <dbReference type="ARBA" id="ARBA00004123"/>
    </source>
</evidence>
<evidence type="ECO:0000256" key="4">
    <source>
        <dbReference type="ARBA" id="ARBA00023163"/>
    </source>
</evidence>
<reference evidence="8 9" key="1">
    <citation type="journal article" date="2024" name="G3 (Bethesda)">
        <title>Genome assembly of Hibiscus sabdariffa L. provides insights into metabolisms of medicinal natural products.</title>
        <authorList>
            <person name="Kim T."/>
        </authorList>
    </citation>
    <scope>NUCLEOTIDE SEQUENCE [LARGE SCALE GENOMIC DNA]</scope>
    <source>
        <strain evidence="8">TK-2024</strain>
        <tissue evidence="8">Old leaves</tissue>
    </source>
</reference>
<feature type="compositionally biased region" description="Polar residues" evidence="6">
    <location>
        <begin position="430"/>
        <end position="455"/>
    </location>
</feature>
<feature type="compositionally biased region" description="Basic and acidic residues" evidence="6">
    <location>
        <begin position="339"/>
        <end position="351"/>
    </location>
</feature>
<dbReference type="InterPro" id="IPR036396">
    <property type="entry name" value="Cyt_P450_sf"/>
</dbReference>
<feature type="region of interest" description="Disordered" evidence="6">
    <location>
        <begin position="507"/>
        <end position="617"/>
    </location>
</feature>
<dbReference type="Pfam" id="PF12174">
    <property type="entry name" value="RST"/>
    <property type="match status" value="1"/>
</dbReference>
<feature type="region of interest" description="Disordered" evidence="6">
    <location>
        <begin position="1"/>
        <end position="202"/>
    </location>
</feature>
<evidence type="ECO:0000259" key="7">
    <source>
        <dbReference type="PROSITE" id="PS51879"/>
    </source>
</evidence>
<dbReference type="InterPro" id="IPR001128">
    <property type="entry name" value="Cyt_P450"/>
</dbReference>
<feature type="region of interest" description="Disordered" evidence="6">
    <location>
        <begin position="416"/>
        <end position="478"/>
    </location>
</feature>
<feature type="compositionally biased region" description="Polar residues" evidence="6">
    <location>
        <begin position="359"/>
        <end position="371"/>
    </location>
</feature>
<dbReference type="CDD" id="cd08045">
    <property type="entry name" value="HFD_TAF4"/>
    <property type="match status" value="1"/>
</dbReference>
<dbReference type="Gene3D" id="1.10.630.10">
    <property type="entry name" value="Cytochrome P450"/>
    <property type="match status" value="1"/>
</dbReference>
<feature type="region of interest" description="Disordered" evidence="6">
    <location>
        <begin position="270"/>
        <end position="386"/>
    </location>
</feature>
<evidence type="ECO:0000256" key="5">
    <source>
        <dbReference type="ARBA" id="ARBA00023242"/>
    </source>
</evidence>
<dbReference type="Pfam" id="PF05236">
    <property type="entry name" value="TAF4"/>
    <property type="match status" value="1"/>
</dbReference>
<dbReference type="InterPro" id="IPR022003">
    <property type="entry name" value="RST"/>
</dbReference>
<feature type="region of interest" description="Disordered" evidence="6">
    <location>
        <begin position="765"/>
        <end position="790"/>
    </location>
</feature>
<name>A0ABR2SFR7_9ROSI</name>
<organism evidence="8 9">
    <name type="scientific">Hibiscus sabdariffa</name>
    <name type="common">roselle</name>
    <dbReference type="NCBI Taxonomy" id="183260"/>
    <lineage>
        <taxon>Eukaryota</taxon>
        <taxon>Viridiplantae</taxon>
        <taxon>Streptophyta</taxon>
        <taxon>Embryophyta</taxon>
        <taxon>Tracheophyta</taxon>
        <taxon>Spermatophyta</taxon>
        <taxon>Magnoliopsida</taxon>
        <taxon>eudicotyledons</taxon>
        <taxon>Gunneridae</taxon>
        <taxon>Pentapetalae</taxon>
        <taxon>rosids</taxon>
        <taxon>malvids</taxon>
        <taxon>Malvales</taxon>
        <taxon>Malvaceae</taxon>
        <taxon>Malvoideae</taxon>
        <taxon>Hibiscus</taxon>
    </lineage>
</organism>
<feature type="region of interest" description="Disordered" evidence="6">
    <location>
        <begin position="821"/>
        <end position="891"/>
    </location>
</feature>
<feature type="compositionally biased region" description="Basic and acidic residues" evidence="6">
    <location>
        <begin position="644"/>
        <end position="655"/>
    </location>
</feature>
<sequence>MDPSIVKLLEEDEDESMHSGADVEAFQAALNRDIEGDASTSQQSGSSAAALSQGSNPASGQSVAQWPTPGQDRITNFQNQQVLQSAPQQQQQTSSEMEQKQQGAIVTGSLQQVQQPNDVQQEHNRLLPQQKQPHDDRQHGVTEQIPAQVSQTTGIQTTDKSPIPCEPERTNNQDSESQYAKLQKMSNQQASGAEKPNNPVNRGKQVPFAVLLPALAPQLDKDRAMQLHTLYDKLKKNEIAKDGFVRHMRDIVGDQMLRLAVNKLQMQMSSNQFPPQSHTGTQPTALRMPSVGGATQFAGPHSLTQLHQKGPNSPANSTHAPSPAVPMQTNSSYLSGENKAQKSLEMDRQSDSRFGMLGSQISSSGSTTVNQERGRSPIPAQGINKQQQQHLNFPQNSFSMYGSNSYHAYSGPNVNMPGSTLKPQPHDSQMRQTAHHQSMGSNPVGGSTQAMNMMSGTKLERQNSSNDPKRLQGASLTHFSGGSVPWQASLSKELNPGPLSSAAYVKQESVDQGADQKRSHLSATQGASTTLVEQGNTPKDEPGEKQSSRGGFSTPSITAQMDSNVPLGSRNPSVPAPSARTPQKKPSASQKKPLEALGSSPPLSSKKQKVSGAFSDQSIEQLNDVTAVSGVNLREEEEQLLSGPKDESRVSEASRRVVQEEEERLFLKKTPLQKKLAEIMAKSGLKNISNDVERCLSLSVEERMRGLICNLIRLSKQRVDVEKPRHRTLVSSDIRQQIMMMNQNARGEWEKKQAEAEKLRKLNEPEAETAVDGDKEKDDSRSKVVKVNKEDDDKMRATAANVAARAAVGGDDMLSKWQLMAEQARQKREGGTDAASGSQAGKDVNHRPSSASGKSTKDNQESEKRGPRTPHASGGSKKFGRNQGVTLTPHTRMARTISVKDVIAALEREPQMSKSTLIYSFLLWVSYGQKWRNLRRISSNHLLSSNCLQLLYAARLDEVRLLLRKLFRDQDRTVDLKSRLFEVMINLMMRMIATKRYYGDDVVVVEEGTRFRDIMRESFLLAGASNMGDFLPVMKWFGNIEKRMINLSRRRDTFVQELIDECLSNMKNGKGSSLSTDKKKNMIEVMLSLQEQEPETYKDETIRSLMIVLLLGGTDTSPTTLEWAMSLLLNHPHVLNKARAEIDAVVGQNRLMEESDLSNLPYLHCIINETFRMKPVGPLILHESSEECVVGGYRIPRGTMLLVNAWAIHNDPSNWEEPSKYKPERFEGLNPSSMAFKLIPFGAGKRRCPGEGLAMRMIGLTLGSLIQCFEWERIGEEMVDLTEGPGLTMPKAQPLHAMCRPRRPFVPLLSQI</sequence>
<feature type="compositionally biased region" description="Polar residues" evidence="6">
    <location>
        <begin position="302"/>
        <end position="320"/>
    </location>
</feature>
<dbReference type="Proteomes" id="UP001396334">
    <property type="component" value="Unassembled WGS sequence"/>
</dbReference>
<dbReference type="PRINTS" id="PR00385">
    <property type="entry name" value="P450"/>
</dbReference>
<evidence type="ECO:0000256" key="2">
    <source>
        <dbReference type="ARBA" id="ARBA00006178"/>
    </source>
</evidence>
<feature type="compositionally biased region" description="Polar residues" evidence="6">
    <location>
        <begin position="56"/>
        <end position="65"/>
    </location>
</feature>
<comment type="similarity">
    <text evidence="2">Belongs to the TAF4 family.</text>
</comment>
<feature type="compositionally biased region" description="Polar residues" evidence="6">
    <location>
        <begin position="521"/>
        <end position="537"/>
    </location>
</feature>
<gene>
    <name evidence="8" type="ORF">V6N11_004027</name>
</gene>
<dbReference type="InterPro" id="IPR009072">
    <property type="entry name" value="Histone-fold"/>
</dbReference>
<comment type="caution">
    <text evidence="8">The sequence shown here is derived from an EMBL/GenBank/DDBJ whole genome shotgun (WGS) entry which is preliminary data.</text>
</comment>
<dbReference type="SUPFAM" id="SSF48264">
    <property type="entry name" value="Cytochrome P450"/>
    <property type="match status" value="1"/>
</dbReference>
<feature type="compositionally biased region" description="Polar residues" evidence="6">
    <location>
        <begin position="548"/>
        <end position="563"/>
    </location>
</feature>
<dbReference type="Pfam" id="PF00067">
    <property type="entry name" value="p450"/>
    <property type="match status" value="1"/>
</dbReference>
<dbReference type="Gene3D" id="1.10.20.10">
    <property type="entry name" value="Histone, subunit A"/>
    <property type="match status" value="1"/>
</dbReference>
<evidence type="ECO:0000256" key="6">
    <source>
        <dbReference type="SAM" id="MobiDB-lite"/>
    </source>
</evidence>
<evidence type="ECO:0000313" key="8">
    <source>
        <dbReference type="EMBL" id="KAK9023829.1"/>
    </source>
</evidence>
<feature type="compositionally biased region" description="Basic and acidic residues" evidence="6">
    <location>
        <begin position="538"/>
        <end position="547"/>
    </location>
</feature>
<dbReference type="InterPro" id="IPR045144">
    <property type="entry name" value="TAF4"/>
</dbReference>
<keyword evidence="4" id="KW-0804">Transcription</keyword>
<keyword evidence="9" id="KW-1185">Reference proteome</keyword>
<dbReference type="InterPro" id="IPR017972">
    <property type="entry name" value="Cyt_P450_CS"/>
</dbReference>
<evidence type="ECO:0000256" key="3">
    <source>
        <dbReference type="ARBA" id="ARBA00023015"/>
    </source>
</evidence>
<feature type="compositionally biased region" description="Polar residues" evidence="6">
    <location>
        <begin position="145"/>
        <end position="160"/>
    </location>
</feature>
<keyword evidence="5" id="KW-0539">Nucleus</keyword>
<dbReference type="InterPro" id="IPR007900">
    <property type="entry name" value="TAF4_C"/>
</dbReference>
<comment type="subcellular location">
    <subcellularLocation>
        <location evidence="1">Nucleus</location>
    </subcellularLocation>
</comment>